<dbReference type="EMBL" id="NEVH01022641">
    <property type="protein sequence ID" value="PNF18404.1"/>
    <property type="molecule type" value="Genomic_DNA"/>
</dbReference>
<evidence type="ECO:0000313" key="2">
    <source>
        <dbReference type="Proteomes" id="UP000235965"/>
    </source>
</evidence>
<dbReference type="InterPro" id="IPR036397">
    <property type="entry name" value="RNaseH_sf"/>
</dbReference>
<name>A0A2J7PPY6_9NEOP</name>
<proteinExistence type="predicted"/>
<dbReference type="PANTHER" id="PTHR46060:SF1">
    <property type="entry name" value="MARINER MOS1 TRANSPOSASE-LIKE PROTEIN"/>
    <property type="match status" value="1"/>
</dbReference>
<comment type="caution">
    <text evidence="1">The sequence shown here is derived from an EMBL/GenBank/DDBJ whole genome shotgun (WGS) entry which is preliminary data.</text>
</comment>
<dbReference type="Proteomes" id="UP000235965">
    <property type="component" value="Unassembled WGS sequence"/>
</dbReference>
<evidence type="ECO:0008006" key="3">
    <source>
        <dbReference type="Google" id="ProtNLM"/>
    </source>
</evidence>
<sequence length="140" mass="16105">MDLLTTSTQDSELQATTEFKRRGLLSKCVMLLHDNARPHTAAHIAETLRKLKFDVMAHPPYSPDLAPSGCHLLGPLKEALKDRRFTSDQEVKEAAHAWLAAQPKTFFTQHIRKLVQRLTKFIEKQEDYIKMMVSFIFVLK</sequence>
<keyword evidence="2" id="KW-1185">Reference proteome</keyword>
<dbReference type="InParanoid" id="A0A2J7PPY6"/>
<reference evidence="1 2" key="1">
    <citation type="submission" date="2017-12" db="EMBL/GenBank/DDBJ databases">
        <title>Hemimetabolous genomes reveal molecular basis of termite eusociality.</title>
        <authorList>
            <person name="Harrison M.C."/>
            <person name="Jongepier E."/>
            <person name="Robertson H.M."/>
            <person name="Arning N."/>
            <person name="Bitard-Feildel T."/>
            <person name="Chao H."/>
            <person name="Childers C.P."/>
            <person name="Dinh H."/>
            <person name="Doddapaneni H."/>
            <person name="Dugan S."/>
            <person name="Gowin J."/>
            <person name="Greiner C."/>
            <person name="Han Y."/>
            <person name="Hu H."/>
            <person name="Hughes D.S.T."/>
            <person name="Huylmans A.-K."/>
            <person name="Kemena C."/>
            <person name="Kremer L.P.M."/>
            <person name="Lee S.L."/>
            <person name="Lopez-Ezquerra A."/>
            <person name="Mallet L."/>
            <person name="Monroy-Kuhn J.M."/>
            <person name="Moser A."/>
            <person name="Murali S.C."/>
            <person name="Muzny D.M."/>
            <person name="Otani S."/>
            <person name="Piulachs M.-D."/>
            <person name="Poelchau M."/>
            <person name="Qu J."/>
            <person name="Schaub F."/>
            <person name="Wada-Katsumata A."/>
            <person name="Worley K.C."/>
            <person name="Xie Q."/>
            <person name="Ylla G."/>
            <person name="Poulsen M."/>
            <person name="Gibbs R.A."/>
            <person name="Schal C."/>
            <person name="Richards S."/>
            <person name="Belles X."/>
            <person name="Korb J."/>
            <person name="Bornberg-Bauer E."/>
        </authorList>
    </citation>
    <scope>NUCLEOTIDE SEQUENCE [LARGE SCALE GENOMIC DNA]</scope>
    <source>
        <tissue evidence="1">Whole body</tissue>
    </source>
</reference>
<dbReference type="OrthoDB" id="10065579at2759"/>
<protein>
    <recommendedName>
        <fullName evidence="3">Tc1-like transposase DDE domain-containing protein</fullName>
    </recommendedName>
</protein>
<organism evidence="1 2">
    <name type="scientific">Cryptotermes secundus</name>
    <dbReference type="NCBI Taxonomy" id="105785"/>
    <lineage>
        <taxon>Eukaryota</taxon>
        <taxon>Metazoa</taxon>
        <taxon>Ecdysozoa</taxon>
        <taxon>Arthropoda</taxon>
        <taxon>Hexapoda</taxon>
        <taxon>Insecta</taxon>
        <taxon>Pterygota</taxon>
        <taxon>Neoptera</taxon>
        <taxon>Polyneoptera</taxon>
        <taxon>Dictyoptera</taxon>
        <taxon>Blattodea</taxon>
        <taxon>Blattoidea</taxon>
        <taxon>Termitoidae</taxon>
        <taxon>Kalotermitidae</taxon>
        <taxon>Cryptotermitinae</taxon>
        <taxon>Cryptotermes</taxon>
    </lineage>
</organism>
<dbReference type="GO" id="GO:0003676">
    <property type="term" value="F:nucleic acid binding"/>
    <property type="evidence" value="ECO:0007669"/>
    <property type="project" value="InterPro"/>
</dbReference>
<dbReference type="Gene3D" id="3.30.420.10">
    <property type="entry name" value="Ribonuclease H-like superfamily/Ribonuclease H"/>
    <property type="match status" value="1"/>
</dbReference>
<dbReference type="AlphaFoldDB" id="A0A2J7PPY6"/>
<dbReference type="InterPro" id="IPR052709">
    <property type="entry name" value="Transposase-MT_Hybrid"/>
</dbReference>
<evidence type="ECO:0000313" key="1">
    <source>
        <dbReference type="EMBL" id="PNF18404.1"/>
    </source>
</evidence>
<dbReference type="PANTHER" id="PTHR46060">
    <property type="entry name" value="MARINER MOS1 TRANSPOSASE-LIKE PROTEIN"/>
    <property type="match status" value="1"/>
</dbReference>
<gene>
    <name evidence="1" type="ORF">B7P43_G11015</name>
</gene>
<dbReference type="STRING" id="105785.A0A2J7PPY6"/>
<accession>A0A2J7PPY6</accession>